<dbReference type="GO" id="GO:0016020">
    <property type="term" value="C:membrane"/>
    <property type="evidence" value="ECO:0007669"/>
    <property type="project" value="UniProtKB-SubCell"/>
</dbReference>
<dbReference type="EMBL" id="HE804045">
    <property type="protein sequence ID" value="CCH32356.1"/>
    <property type="molecule type" value="Genomic_DNA"/>
</dbReference>
<protein>
    <submittedName>
        <fullName evidence="10">Lycopene cyclase domain protein</fullName>
    </submittedName>
</protein>
<dbReference type="NCBIfam" id="TIGR03462">
    <property type="entry name" value="CarR_dom_SF"/>
    <property type="match status" value="1"/>
</dbReference>
<evidence type="ECO:0000256" key="8">
    <source>
        <dbReference type="SAM" id="Phobius"/>
    </source>
</evidence>
<dbReference type="OrthoDB" id="5195186at2"/>
<dbReference type="GO" id="GO:0016872">
    <property type="term" value="F:intramolecular lyase activity"/>
    <property type="evidence" value="ECO:0007669"/>
    <property type="project" value="InterPro"/>
</dbReference>
<dbReference type="HOGENOM" id="CLU_136708_0_0_11"/>
<keyword evidence="3 8" id="KW-0812">Transmembrane</keyword>
<dbReference type="Proteomes" id="UP000006281">
    <property type="component" value="Chromosome"/>
</dbReference>
<reference evidence="10 11" key="1">
    <citation type="journal article" date="2012" name="BMC Genomics">
        <title>Complete genome sequence of Saccharothrix espanaensis DSM 44229T and comparison to the other completely sequenced Pseudonocardiaceae.</title>
        <authorList>
            <person name="Strobel T."/>
            <person name="Al-Dilaimi A."/>
            <person name="Blom J."/>
            <person name="Gessner A."/>
            <person name="Kalinowski J."/>
            <person name="Luzhetska M."/>
            <person name="Puhler A."/>
            <person name="Szczepanowski R."/>
            <person name="Bechthold A."/>
            <person name="Ruckert C."/>
        </authorList>
    </citation>
    <scope>NUCLEOTIDE SEQUENCE [LARGE SCALE GENOMIC DNA]</scope>
    <source>
        <strain evidence="11">ATCC 51144 / DSM 44229 / JCM 9112 / NBRC 15066 / NRRL 15764</strain>
    </source>
</reference>
<evidence type="ECO:0000256" key="1">
    <source>
        <dbReference type="ARBA" id="ARBA00004141"/>
    </source>
</evidence>
<keyword evidence="6 8" id="KW-0472">Membrane</keyword>
<dbReference type="BioCyc" id="SESP1179773:BN6_RS24625-MONOMER"/>
<evidence type="ECO:0000256" key="3">
    <source>
        <dbReference type="ARBA" id="ARBA00022692"/>
    </source>
</evidence>
<dbReference type="Pfam" id="PF18916">
    <property type="entry name" value="Lycopene_cyc"/>
    <property type="match status" value="1"/>
</dbReference>
<keyword evidence="11" id="KW-1185">Reference proteome</keyword>
<evidence type="ECO:0000259" key="9">
    <source>
        <dbReference type="Pfam" id="PF18916"/>
    </source>
</evidence>
<keyword evidence="5 8" id="KW-1133">Transmembrane helix</keyword>
<feature type="domain" description="Lycopene cyclase" evidence="9">
    <location>
        <begin position="20"/>
        <end position="95"/>
    </location>
</feature>
<dbReference type="GO" id="GO:0045436">
    <property type="term" value="F:lycopene beta cyclase activity"/>
    <property type="evidence" value="ECO:0007669"/>
    <property type="project" value="UniProtKB-ARBA"/>
</dbReference>
<dbReference type="GO" id="GO:0016117">
    <property type="term" value="P:carotenoid biosynthetic process"/>
    <property type="evidence" value="ECO:0007669"/>
    <property type="project" value="UniProtKB-KW"/>
</dbReference>
<dbReference type="KEGG" id="sesp:BN6_50900"/>
<keyword evidence="7" id="KW-0413">Isomerase</keyword>
<name>K0K1Y4_SACES</name>
<feature type="transmembrane region" description="Helical" evidence="8">
    <location>
        <begin position="35"/>
        <end position="55"/>
    </location>
</feature>
<dbReference type="AlphaFoldDB" id="K0K1Y4"/>
<evidence type="ECO:0000256" key="2">
    <source>
        <dbReference type="ARBA" id="ARBA00004829"/>
    </source>
</evidence>
<gene>
    <name evidence="10" type="ordered locus">BN6_50900</name>
</gene>
<dbReference type="eggNOG" id="ENOG5032SIY">
    <property type="taxonomic scope" value="Bacteria"/>
</dbReference>
<sequence length="111" mass="11865">MERWQYAALMVLCLAVTVPLEPLGAGVYRRGAGAVVRAVFPVVVVFGAWDLVAIARGHWTFGSEFISGVVLPGGMPIEELLFFVVVPLCALSTYEAVGSVIRRVTTRGVSA</sequence>
<dbReference type="RefSeq" id="WP_015102468.1">
    <property type="nucleotide sequence ID" value="NC_019673.1"/>
</dbReference>
<proteinExistence type="predicted"/>
<evidence type="ECO:0000256" key="6">
    <source>
        <dbReference type="ARBA" id="ARBA00023136"/>
    </source>
</evidence>
<evidence type="ECO:0000256" key="7">
    <source>
        <dbReference type="ARBA" id="ARBA00023235"/>
    </source>
</evidence>
<evidence type="ECO:0000313" key="10">
    <source>
        <dbReference type="EMBL" id="CCH32356.1"/>
    </source>
</evidence>
<comment type="pathway">
    <text evidence="2">Carotenoid biosynthesis.</text>
</comment>
<feature type="transmembrane region" description="Helical" evidence="8">
    <location>
        <begin position="6"/>
        <end position="28"/>
    </location>
</feature>
<organism evidence="10 11">
    <name type="scientific">Saccharothrix espanaensis (strain ATCC 51144 / DSM 44229 / JCM 9112 / NBRC 15066 / NRRL 15764)</name>
    <dbReference type="NCBI Taxonomy" id="1179773"/>
    <lineage>
        <taxon>Bacteria</taxon>
        <taxon>Bacillati</taxon>
        <taxon>Actinomycetota</taxon>
        <taxon>Actinomycetes</taxon>
        <taxon>Pseudonocardiales</taxon>
        <taxon>Pseudonocardiaceae</taxon>
        <taxon>Saccharothrix</taxon>
    </lineage>
</organism>
<comment type="subcellular location">
    <subcellularLocation>
        <location evidence="1">Membrane</location>
        <topology evidence="1">Multi-pass membrane protein</topology>
    </subcellularLocation>
</comment>
<dbReference type="PATRIC" id="fig|1179773.3.peg.5114"/>
<dbReference type="STRING" id="1179773.BN6_50900"/>
<dbReference type="InterPro" id="IPR017825">
    <property type="entry name" value="Lycopene_cyclase_dom"/>
</dbReference>
<evidence type="ECO:0000313" key="11">
    <source>
        <dbReference type="Proteomes" id="UP000006281"/>
    </source>
</evidence>
<accession>K0K1Y4</accession>
<evidence type="ECO:0000256" key="4">
    <source>
        <dbReference type="ARBA" id="ARBA00022746"/>
    </source>
</evidence>
<feature type="transmembrane region" description="Helical" evidence="8">
    <location>
        <begin position="80"/>
        <end position="101"/>
    </location>
</feature>
<keyword evidence="4" id="KW-0125">Carotenoid biosynthesis</keyword>
<evidence type="ECO:0000256" key="5">
    <source>
        <dbReference type="ARBA" id="ARBA00022989"/>
    </source>
</evidence>